<dbReference type="InterPro" id="IPR040632">
    <property type="entry name" value="Sulfotransfer_4"/>
</dbReference>
<dbReference type="SUPFAM" id="SSF52540">
    <property type="entry name" value="P-loop containing nucleoside triphosphate hydrolases"/>
    <property type="match status" value="1"/>
</dbReference>
<evidence type="ECO:0000313" key="2">
    <source>
        <dbReference type="EMBL" id="KAF2256708.1"/>
    </source>
</evidence>
<name>A0A6A6J2C4_9PLEO</name>
<protein>
    <recommendedName>
        <fullName evidence="4">P-loop containing nucleoside triphosphate hydrolase protein</fullName>
    </recommendedName>
</protein>
<accession>A0A6A6J2C4</accession>
<evidence type="ECO:0000256" key="1">
    <source>
        <dbReference type="SAM" id="Phobius"/>
    </source>
</evidence>
<dbReference type="InterPro" id="IPR027417">
    <property type="entry name" value="P-loop_NTPase"/>
</dbReference>
<dbReference type="PANTHER" id="PTHR36978">
    <property type="entry name" value="P-LOOP CONTAINING NUCLEOTIDE TRIPHOSPHATE HYDROLASE"/>
    <property type="match status" value="1"/>
</dbReference>
<dbReference type="RefSeq" id="XP_033691712.1">
    <property type="nucleotide sequence ID" value="XM_033825459.1"/>
</dbReference>
<sequence>MGGVASVPTDRSRTLKVIGAGYSRTGTVSMAMALEKILEGPVMHGGTQLFGREDAKPSLAAYVKLWSQVFAARHDKPRLLKLLREATAGFVAITDAPGNCFVEELLELYPDAEVVCVRRDPEKWWKSWSSVSMQAEPGWLAWFLAPVPGKRWFPRIVVQFMEQQEERFGPMNPRRMEEHNEYVKAVTPPEKFHMMELKEGWAPLCKILGTPVPDEPFPRLNDADAVKGTVSQIFIQAGTIWASILAVAGALGYGAWWLGKMA</sequence>
<dbReference type="Pfam" id="PF17784">
    <property type="entry name" value="Sulfotransfer_4"/>
    <property type="match status" value="1"/>
</dbReference>
<dbReference type="EMBL" id="ML987189">
    <property type="protein sequence ID" value="KAF2256708.1"/>
    <property type="molecule type" value="Genomic_DNA"/>
</dbReference>
<dbReference type="PANTHER" id="PTHR36978:SF3">
    <property type="entry name" value="P-LOOP CONTAINING NUCLEOSIDE TRIPHOSPHATE HYDROLASE PROTEIN"/>
    <property type="match status" value="1"/>
</dbReference>
<dbReference type="Gene3D" id="3.40.50.300">
    <property type="entry name" value="P-loop containing nucleotide triphosphate hydrolases"/>
    <property type="match status" value="1"/>
</dbReference>
<gene>
    <name evidence="2" type="ORF">BU26DRAFT_473168</name>
</gene>
<dbReference type="OrthoDB" id="408152at2759"/>
<evidence type="ECO:0008006" key="4">
    <source>
        <dbReference type="Google" id="ProtNLM"/>
    </source>
</evidence>
<feature type="transmembrane region" description="Helical" evidence="1">
    <location>
        <begin position="240"/>
        <end position="259"/>
    </location>
</feature>
<dbReference type="AlphaFoldDB" id="A0A6A6J2C4"/>
<reference evidence="2" key="1">
    <citation type="journal article" date="2020" name="Stud. Mycol.">
        <title>101 Dothideomycetes genomes: a test case for predicting lifestyles and emergence of pathogens.</title>
        <authorList>
            <person name="Haridas S."/>
            <person name="Albert R."/>
            <person name="Binder M."/>
            <person name="Bloem J."/>
            <person name="Labutti K."/>
            <person name="Salamov A."/>
            <person name="Andreopoulos B."/>
            <person name="Baker S."/>
            <person name="Barry K."/>
            <person name="Bills G."/>
            <person name="Bluhm B."/>
            <person name="Cannon C."/>
            <person name="Castanera R."/>
            <person name="Culley D."/>
            <person name="Daum C."/>
            <person name="Ezra D."/>
            <person name="Gonzalez J."/>
            <person name="Henrissat B."/>
            <person name="Kuo A."/>
            <person name="Liang C."/>
            <person name="Lipzen A."/>
            <person name="Lutzoni F."/>
            <person name="Magnuson J."/>
            <person name="Mondo S."/>
            <person name="Nolan M."/>
            <person name="Ohm R."/>
            <person name="Pangilinan J."/>
            <person name="Park H.-J."/>
            <person name="Ramirez L."/>
            <person name="Alfaro M."/>
            <person name="Sun H."/>
            <person name="Tritt A."/>
            <person name="Yoshinaga Y."/>
            <person name="Zwiers L.-H."/>
            <person name="Turgeon B."/>
            <person name="Goodwin S."/>
            <person name="Spatafora J."/>
            <person name="Crous P."/>
            <person name="Grigoriev I."/>
        </authorList>
    </citation>
    <scope>NUCLEOTIDE SEQUENCE</scope>
    <source>
        <strain evidence="2">CBS 122368</strain>
    </source>
</reference>
<dbReference type="GeneID" id="54578789"/>
<keyword evidence="1" id="KW-0472">Membrane</keyword>
<keyword evidence="1" id="KW-1133">Transmembrane helix</keyword>
<evidence type="ECO:0000313" key="3">
    <source>
        <dbReference type="Proteomes" id="UP000800094"/>
    </source>
</evidence>
<proteinExistence type="predicted"/>
<dbReference type="Proteomes" id="UP000800094">
    <property type="component" value="Unassembled WGS sequence"/>
</dbReference>
<keyword evidence="1" id="KW-0812">Transmembrane</keyword>
<keyword evidence="3" id="KW-1185">Reference proteome</keyword>
<organism evidence="2 3">
    <name type="scientific">Trematosphaeria pertusa</name>
    <dbReference type="NCBI Taxonomy" id="390896"/>
    <lineage>
        <taxon>Eukaryota</taxon>
        <taxon>Fungi</taxon>
        <taxon>Dikarya</taxon>
        <taxon>Ascomycota</taxon>
        <taxon>Pezizomycotina</taxon>
        <taxon>Dothideomycetes</taxon>
        <taxon>Pleosporomycetidae</taxon>
        <taxon>Pleosporales</taxon>
        <taxon>Massarineae</taxon>
        <taxon>Trematosphaeriaceae</taxon>
        <taxon>Trematosphaeria</taxon>
    </lineage>
</organism>